<comment type="caution">
    <text evidence="1">The sequence shown here is derived from an EMBL/GenBank/DDBJ whole genome shotgun (WGS) entry which is preliminary data.</text>
</comment>
<sequence>MGPLDVAFIKIVAIIKMGDKTAKKKTAKIISTNLFRY</sequence>
<dbReference type="EMBL" id="BARU01036580">
    <property type="protein sequence ID" value="GAH78713.1"/>
    <property type="molecule type" value="Genomic_DNA"/>
</dbReference>
<reference evidence="1" key="1">
    <citation type="journal article" date="2014" name="Front. Microbiol.">
        <title>High frequency of phylogenetically diverse reductive dehalogenase-homologous genes in deep subseafloor sedimentary metagenomes.</title>
        <authorList>
            <person name="Kawai M."/>
            <person name="Futagami T."/>
            <person name="Toyoda A."/>
            <person name="Takaki Y."/>
            <person name="Nishi S."/>
            <person name="Hori S."/>
            <person name="Arai W."/>
            <person name="Tsubouchi T."/>
            <person name="Morono Y."/>
            <person name="Uchiyama I."/>
            <person name="Ito T."/>
            <person name="Fujiyama A."/>
            <person name="Inagaki F."/>
            <person name="Takami H."/>
        </authorList>
    </citation>
    <scope>NUCLEOTIDE SEQUENCE</scope>
    <source>
        <strain evidence="1">Expedition CK06-06</strain>
    </source>
</reference>
<name>X1K9H4_9ZZZZ</name>
<feature type="non-terminal residue" evidence="1">
    <location>
        <position position="37"/>
    </location>
</feature>
<organism evidence="1">
    <name type="scientific">marine sediment metagenome</name>
    <dbReference type="NCBI Taxonomy" id="412755"/>
    <lineage>
        <taxon>unclassified sequences</taxon>
        <taxon>metagenomes</taxon>
        <taxon>ecological metagenomes</taxon>
    </lineage>
</organism>
<gene>
    <name evidence="1" type="ORF">S03H2_57104</name>
</gene>
<dbReference type="AlphaFoldDB" id="X1K9H4"/>
<accession>X1K9H4</accession>
<protein>
    <submittedName>
        <fullName evidence="1">Uncharacterized protein</fullName>
    </submittedName>
</protein>
<proteinExistence type="predicted"/>
<evidence type="ECO:0000313" key="1">
    <source>
        <dbReference type="EMBL" id="GAH78713.1"/>
    </source>
</evidence>